<dbReference type="EMBL" id="CAJNIZ010001895">
    <property type="protein sequence ID" value="CAE7202381.1"/>
    <property type="molecule type" value="Genomic_DNA"/>
</dbReference>
<feature type="compositionally biased region" description="Polar residues" evidence="1">
    <location>
        <begin position="191"/>
        <end position="203"/>
    </location>
</feature>
<feature type="compositionally biased region" description="Basic and acidic residues" evidence="1">
    <location>
        <begin position="741"/>
        <end position="750"/>
    </location>
</feature>
<comment type="caution">
    <text evidence="2">The sequence shown here is derived from an EMBL/GenBank/DDBJ whole genome shotgun (WGS) entry which is preliminary data.</text>
</comment>
<feature type="compositionally biased region" description="Low complexity" evidence="1">
    <location>
        <begin position="687"/>
        <end position="704"/>
    </location>
</feature>
<feature type="region of interest" description="Disordered" evidence="1">
    <location>
        <begin position="722"/>
        <end position="750"/>
    </location>
</feature>
<feature type="region of interest" description="Disordered" evidence="1">
    <location>
        <begin position="376"/>
        <end position="405"/>
    </location>
</feature>
<accession>A0A812JBJ8</accession>
<feature type="compositionally biased region" description="Basic and acidic residues" evidence="1">
    <location>
        <begin position="668"/>
        <end position="686"/>
    </location>
</feature>
<feature type="region of interest" description="Disordered" evidence="1">
    <location>
        <begin position="658"/>
        <end position="705"/>
    </location>
</feature>
<dbReference type="AlphaFoldDB" id="A0A812JBJ8"/>
<organism evidence="2 3">
    <name type="scientific">Symbiodinium pilosum</name>
    <name type="common">Dinoflagellate</name>
    <dbReference type="NCBI Taxonomy" id="2952"/>
    <lineage>
        <taxon>Eukaryota</taxon>
        <taxon>Sar</taxon>
        <taxon>Alveolata</taxon>
        <taxon>Dinophyceae</taxon>
        <taxon>Suessiales</taxon>
        <taxon>Symbiodiniaceae</taxon>
        <taxon>Symbiodinium</taxon>
    </lineage>
</organism>
<keyword evidence="3" id="KW-1185">Reference proteome</keyword>
<feature type="region of interest" description="Disordered" evidence="1">
    <location>
        <begin position="151"/>
        <end position="210"/>
    </location>
</feature>
<proteinExistence type="predicted"/>
<evidence type="ECO:0000313" key="2">
    <source>
        <dbReference type="EMBL" id="CAE7202381.1"/>
    </source>
</evidence>
<protein>
    <submittedName>
        <fullName evidence="2">Uncharacterized protein</fullName>
    </submittedName>
</protein>
<sequence length="750" mass="83389">MSGSTGEGTSTSAPSTRTKEGIPTWNGEANSFVAYEEASLLWEQSLTWEKRYTAGPRLVQELTGAAKRLVAGRDAGWVAFRGGVTVLMDHLRRALGKPRVNEVTDLLATCFKGCKRKSHETMNDYVTRKFEAYFRASQALKRVAPHYEAEPPANTFEMPTWSRRSSMESRGWNQSGPSEADSGVSRGQAPTEGQTEETPSTAPGTDGSWQTWNSRWNSWNSWAWQWQPARRHWDWSSAASSTGSYPESGGRQTELLPPFIQGWYLMTDAGLDHGERNLVMTALGGDFSPQRVAQELRNQFPETEVRRRDQGRRFQGFLGDILEDSEEDLTVPGNTTEELLEEGLTAENAALIVDAESQAQEALAALHQARRTLKEARQRQHQVKQSRKYYHSGQSGPKEAARQRAVNHSKPFVCYLDNKSVEPEDNFTGFAQGEFDGGTEQAYSGQTAKELMTTQEAAREGMAVIDGGATQTIGVTTQGVPTFSFENSTEDRCLSTARLGVSANGAAQDINFCRCRKIGSPVPVWFAMTNINAMTRADMILVLRTYGEDPPTSWTRVDLRHRIEELVEHKEIEIQGGKKAGAPLQRAITELNKASRKKSDLAHGDMMGFGKFSNRTYLDVKENEKSYCEWAKTIYQEEATSIYLKRFVLYLLQSPNPDKKTMPVKLPPSKDKSKQGYKEEPVKKESGTPPSTSTTSASSSTETTVSQLTALVGTLIAEVRELKEERATAVPRKVTAVSDVQMKDPPKDSR</sequence>
<dbReference type="Proteomes" id="UP000649617">
    <property type="component" value="Unassembled WGS sequence"/>
</dbReference>
<evidence type="ECO:0000256" key="1">
    <source>
        <dbReference type="SAM" id="MobiDB-lite"/>
    </source>
</evidence>
<evidence type="ECO:0000313" key="3">
    <source>
        <dbReference type="Proteomes" id="UP000649617"/>
    </source>
</evidence>
<gene>
    <name evidence="2" type="ORF">SPIL2461_LOCUS1855</name>
</gene>
<feature type="compositionally biased region" description="Low complexity" evidence="1">
    <location>
        <begin position="1"/>
        <end position="16"/>
    </location>
</feature>
<name>A0A812JBJ8_SYMPI</name>
<feature type="region of interest" description="Disordered" evidence="1">
    <location>
        <begin position="1"/>
        <end position="25"/>
    </location>
</feature>
<reference evidence="2" key="1">
    <citation type="submission" date="2021-02" db="EMBL/GenBank/DDBJ databases">
        <authorList>
            <person name="Dougan E. K."/>
            <person name="Rhodes N."/>
            <person name="Thang M."/>
            <person name="Chan C."/>
        </authorList>
    </citation>
    <scope>NUCLEOTIDE SEQUENCE</scope>
</reference>
<feature type="compositionally biased region" description="Basic residues" evidence="1">
    <location>
        <begin position="379"/>
        <end position="390"/>
    </location>
</feature>